<dbReference type="InterPro" id="IPR041938">
    <property type="entry name" value="Hist-Lys_N-MTase_N"/>
</dbReference>
<dbReference type="GeneID" id="18170122"/>
<dbReference type="InterPro" id="IPR039977">
    <property type="entry name" value="Suv4-20/Set9"/>
</dbReference>
<dbReference type="InterPro" id="IPR025783">
    <property type="entry name" value="Set9_fungi"/>
</dbReference>
<feature type="region of interest" description="Disordered" evidence="15">
    <location>
        <begin position="288"/>
        <end position="333"/>
    </location>
</feature>
<dbReference type="EC" id="2.1.1.372" evidence="12"/>
<evidence type="ECO:0000256" key="9">
    <source>
        <dbReference type="ARBA" id="ARBA00022691"/>
    </source>
</evidence>
<keyword evidence="9" id="KW-0949">S-adenosyl-L-methionine</keyword>
<dbReference type="SUPFAM" id="SSF82199">
    <property type="entry name" value="SET domain"/>
    <property type="match status" value="1"/>
</dbReference>
<dbReference type="PROSITE" id="PS51567">
    <property type="entry name" value="SAM_MT43_SUVAR420_1"/>
    <property type="match status" value="1"/>
</dbReference>
<dbReference type="Pfam" id="PF00856">
    <property type="entry name" value="SET"/>
    <property type="match status" value="1"/>
</dbReference>
<feature type="region of interest" description="Disordered" evidence="15">
    <location>
        <begin position="565"/>
        <end position="617"/>
    </location>
</feature>
<dbReference type="Proteomes" id="UP000001610">
    <property type="component" value="Unassembled WGS sequence"/>
</dbReference>
<keyword evidence="7" id="KW-0489">Methyltransferase</keyword>
<evidence type="ECO:0000256" key="15">
    <source>
        <dbReference type="SAM" id="MobiDB-lite"/>
    </source>
</evidence>
<dbReference type="Gene3D" id="2.170.270.10">
    <property type="entry name" value="SET domain"/>
    <property type="match status" value="1"/>
</dbReference>
<dbReference type="InterPro" id="IPR011009">
    <property type="entry name" value="Kinase-like_dom_sf"/>
</dbReference>
<keyword evidence="18" id="KW-1185">Reference proteome</keyword>
<dbReference type="KEGG" id="cmt:CCM_08113"/>
<evidence type="ECO:0000256" key="11">
    <source>
        <dbReference type="ARBA" id="ARBA00023242"/>
    </source>
</evidence>
<evidence type="ECO:0000313" key="18">
    <source>
        <dbReference type="Proteomes" id="UP000001610"/>
    </source>
</evidence>
<protein>
    <recommendedName>
        <fullName evidence="5">Histone-lysine N-methyltransferase SET9</fullName>
        <ecNumber evidence="12">2.1.1.372</ecNumber>
    </recommendedName>
    <alternativeName>
        <fullName evidence="4">Histone-lysine N-methyltransferase set9</fullName>
    </alternativeName>
    <alternativeName>
        <fullName evidence="13">SET domain protein 9</fullName>
    </alternativeName>
</protein>
<dbReference type="SUPFAM" id="SSF56112">
    <property type="entry name" value="Protein kinase-like (PK-like)"/>
    <property type="match status" value="1"/>
</dbReference>
<comment type="subcellular location">
    <subcellularLocation>
        <location evidence="3">Chromosome</location>
    </subcellularLocation>
    <subcellularLocation>
        <location evidence="2">Nucleus</location>
    </subcellularLocation>
</comment>
<evidence type="ECO:0000256" key="13">
    <source>
        <dbReference type="ARBA" id="ARBA00030653"/>
    </source>
</evidence>
<dbReference type="Gene3D" id="1.10.10.1700">
    <property type="entry name" value="Histone-lysine N-methyltransferase"/>
    <property type="match status" value="1"/>
</dbReference>
<evidence type="ECO:0000256" key="5">
    <source>
        <dbReference type="ARBA" id="ARBA00015413"/>
    </source>
</evidence>
<dbReference type="VEuPathDB" id="FungiDB:CCM_08113"/>
<evidence type="ECO:0000313" key="17">
    <source>
        <dbReference type="EMBL" id="EGX89860.1"/>
    </source>
</evidence>
<feature type="region of interest" description="Disordered" evidence="15">
    <location>
        <begin position="441"/>
        <end position="465"/>
    </location>
</feature>
<dbReference type="GO" id="GO:0005694">
    <property type="term" value="C:chromosome"/>
    <property type="evidence" value="ECO:0007669"/>
    <property type="project" value="UniProtKB-SubCell"/>
</dbReference>
<sequence>MPPSKKVAPNPKRHVLTLAQLSAYDDILTDALVDHVYYWTTIPKNRPSYHPSRGVVEGTIAKILQDEVVLNKNPADAEAKLLATDGLRRFSAALKTDKERDDFRRHLRRYINIYLPDCPWEVNSTNRYTIVTHEASITARRPIRRNESIKYLSGMKVHITPEEEDLISNRKKDFSIVVSSRSKSTSLFMGPARFANHDCNANAALMTTSQAGIEIVAMRNIAVGEEITVTYGDNYFGQDNCECLCKTCEDERKNGWQNAQGKPTVKTVDEEGKTEAYVLRTRRRDDSICASSRTPSVTPTMRPKIRKTRTASRLQHDGSADSSAPSPAPELTPRTAKRSFDAMATPPVTPAKKLQHTVELVDAARDASRGSSVSDSFGSSQDGPLETDVSSPEPSSDKPSALAGPLSPDSSQGAPSPQKMDSDPTCISVQLLEDDAQDSITVSIEPADDSEKTDASRPPKRKYQRRVYREQTPPVRQRAHGDYVLTPLLLSEPASAWIQCGTCSTPFVQQNAYFTRAACPRCERHSKMYGYIWPKTDKEGPWDKEERVLDHRTVHRFLDTYEEKRARGRKVGSEPRETEEEVPSRGRTLKRKPLTKPAAKPKAVPKRGGGFRRSGRTRTIISGGRLRQVRGAQEVKVDPAIPLYLCANSAKMPSDAVVRASNVVAEASDALANAIDKEENVLFSMRYPELQKQFYASILEQTVELEDMICRLLQVQTCKIHRQPRAWMHGSFNVAIIVWLPSGKAAYLRLPFSHRIGEGPFPGNLEEKIRTETATYLWLQEHCPDVPIPTLYAFGLPDGSIRMRGSFQEYLVGAHLLSLQDFRLKKQPNAIFDEEDGQRQLAAGAGMRAIMHHFINPDTRQGPFYVTLNDLSQNNIFVDEQWNVRCIIDLEWTHTLPAEMQAPPYWLTSKSVDGFDDREDVDEYEQVLTEYISIYSEEEMQRNGSNKQAATQLKSWENGSFWYFKAATIPRGAYNIFNSNVQPIFNKNHPNQSIFDKVFFFYWGQQASSFVKKKVDERNDYIQDLKEAFAQDELCFNRE</sequence>
<dbReference type="PROSITE" id="PS50280">
    <property type="entry name" value="SET"/>
    <property type="match status" value="1"/>
</dbReference>
<feature type="domain" description="SET" evidence="16">
    <location>
        <begin position="118"/>
        <end position="232"/>
    </location>
</feature>
<dbReference type="InParanoid" id="G3JNM0"/>
<evidence type="ECO:0000256" key="12">
    <source>
        <dbReference type="ARBA" id="ARBA00024057"/>
    </source>
</evidence>
<dbReference type="HOGENOM" id="CLU_292895_0_0_1"/>
<comment type="function">
    <text evidence="1">Histone methyltransferase that trimethylates 'Lys-20' of histone H4 to form H4K20me3.</text>
</comment>
<feature type="region of interest" description="Disordered" evidence="15">
    <location>
        <begin position="365"/>
        <end position="424"/>
    </location>
</feature>
<dbReference type="GO" id="GO:0032259">
    <property type="term" value="P:methylation"/>
    <property type="evidence" value="ECO:0007669"/>
    <property type="project" value="UniProtKB-KW"/>
</dbReference>
<keyword evidence="8" id="KW-0808">Transferase</keyword>
<keyword evidence="6" id="KW-0158">Chromosome</keyword>
<keyword evidence="11" id="KW-0539">Nucleus</keyword>
<accession>G3JNM0</accession>
<reference evidence="17 18" key="1">
    <citation type="journal article" date="2011" name="Genome Biol.">
        <title>Genome sequence of the insect pathogenic fungus Cordyceps militaris, a valued traditional Chinese medicine.</title>
        <authorList>
            <person name="Zheng P."/>
            <person name="Xia Y."/>
            <person name="Xiao G."/>
            <person name="Xiong C."/>
            <person name="Hu X."/>
            <person name="Zhang S."/>
            <person name="Zheng H."/>
            <person name="Huang Y."/>
            <person name="Zhou Y."/>
            <person name="Wang S."/>
            <person name="Zhao G.P."/>
            <person name="Liu X."/>
            <person name="St Leger R.J."/>
            <person name="Wang C."/>
        </authorList>
    </citation>
    <scope>NUCLEOTIDE SEQUENCE [LARGE SCALE GENOMIC DNA]</scope>
    <source>
        <strain evidence="17 18">CM01</strain>
    </source>
</reference>
<feature type="compositionally biased region" description="Polar residues" evidence="15">
    <location>
        <begin position="388"/>
        <end position="398"/>
    </location>
</feature>
<evidence type="ECO:0000256" key="7">
    <source>
        <dbReference type="ARBA" id="ARBA00022603"/>
    </source>
</evidence>
<dbReference type="RefSeq" id="XP_006673315.1">
    <property type="nucleotide sequence ID" value="XM_006673252.1"/>
</dbReference>
<feature type="compositionally biased region" description="Basic and acidic residues" evidence="15">
    <location>
        <begin position="565"/>
        <end position="576"/>
    </location>
</feature>
<feature type="compositionally biased region" description="Polar residues" evidence="15">
    <location>
        <begin position="289"/>
        <end position="299"/>
    </location>
</feature>
<comment type="catalytic activity">
    <reaction evidence="14">
        <text>L-lysyl(20)-[histone H4] + 3 S-adenosyl-L-methionine = N(6),N(6),N(6)-trimethyl-L-lysyl(20)-[histone H4] + 3 S-adenosyl-L-homocysteine + 3 H(+)</text>
        <dbReference type="Rhea" id="RHEA:64456"/>
        <dbReference type="Rhea" id="RHEA-COMP:15554"/>
        <dbReference type="Rhea" id="RHEA-COMP:15998"/>
        <dbReference type="ChEBI" id="CHEBI:15378"/>
        <dbReference type="ChEBI" id="CHEBI:29969"/>
        <dbReference type="ChEBI" id="CHEBI:57856"/>
        <dbReference type="ChEBI" id="CHEBI:59789"/>
        <dbReference type="ChEBI" id="CHEBI:61961"/>
        <dbReference type="EC" id="2.1.1.372"/>
    </reaction>
</comment>
<dbReference type="GO" id="GO:0140943">
    <property type="term" value="F:histone H4K20 trimethyltransferase activity"/>
    <property type="evidence" value="ECO:0007669"/>
    <property type="project" value="UniProtKB-EC"/>
</dbReference>
<organism evidence="17 18">
    <name type="scientific">Cordyceps militaris (strain CM01)</name>
    <name type="common">Caterpillar fungus</name>
    <dbReference type="NCBI Taxonomy" id="983644"/>
    <lineage>
        <taxon>Eukaryota</taxon>
        <taxon>Fungi</taxon>
        <taxon>Dikarya</taxon>
        <taxon>Ascomycota</taxon>
        <taxon>Pezizomycotina</taxon>
        <taxon>Sordariomycetes</taxon>
        <taxon>Hypocreomycetidae</taxon>
        <taxon>Hypocreales</taxon>
        <taxon>Cordycipitaceae</taxon>
        <taxon>Cordyceps</taxon>
    </lineage>
</organism>
<name>G3JNM0_CORMM</name>
<dbReference type="STRING" id="983644.G3JNM0"/>
<evidence type="ECO:0000256" key="4">
    <source>
        <dbReference type="ARBA" id="ARBA00014232"/>
    </source>
</evidence>
<evidence type="ECO:0000256" key="6">
    <source>
        <dbReference type="ARBA" id="ARBA00022454"/>
    </source>
</evidence>
<evidence type="ECO:0000256" key="10">
    <source>
        <dbReference type="ARBA" id="ARBA00022853"/>
    </source>
</evidence>
<evidence type="ECO:0000256" key="3">
    <source>
        <dbReference type="ARBA" id="ARBA00004286"/>
    </source>
</evidence>
<dbReference type="SMART" id="SM00317">
    <property type="entry name" value="SET"/>
    <property type="match status" value="1"/>
</dbReference>
<dbReference type="CDD" id="cd10524">
    <property type="entry name" value="SET_Suv4-20-like"/>
    <property type="match status" value="1"/>
</dbReference>
<dbReference type="GO" id="GO:0005634">
    <property type="term" value="C:nucleus"/>
    <property type="evidence" value="ECO:0007669"/>
    <property type="project" value="UniProtKB-SubCell"/>
</dbReference>
<evidence type="ECO:0000259" key="16">
    <source>
        <dbReference type="PROSITE" id="PS50280"/>
    </source>
</evidence>
<dbReference type="InterPro" id="IPR046341">
    <property type="entry name" value="SET_dom_sf"/>
</dbReference>
<proteinExistence type="predicted"/>
<dbReference type="OrthoDB" id="6627536at2759"/>
<evidence type="ECO:0000256" key="8">
    <source>
        <dbReference type="ARBA" id="ARBA00022679"/>
    </source>
</evidence>
<dbReference type="PANTHER" id="PTHR12977:SF4">
    <property type="entry name" value="HISTONE-LYSINE N-METHYLTRANSFERASE KMT5B"/>
    <property type="match status" value="1"/>
</dbReference>
<evidence type="ECO:0000256" key="2">
    <source>
        <dbReference type="ARBA" id="ARBA00004123"/>
    </source>
</evidence>
<gene>
    <name evidence="17" type="ORF">CCM_08113</name>
</gene>
<evidence type="ECO:0000256" key="14">
    <source>
        <dbReference type="ARBA" id="ARBA00048081"/>
    </source>
</evidence>
<dbReference type="InterPro" id="IPR001214">
    <property type="entry name" value="SET_dom"/>
</dbReference>
<dbReference type="eggNOG" id="KOG2589">
    <property type="taxonomic scope" value="Eukaryota"/>
</dbReference>
<keyword evidence="10" id="KW-0156">Chromatin regulator</keyword>
<feature type="compositionally biased region" description="Low complexity" evidence="15">
    <location>
        <begin position="369"/>
        <end position="380"/>
    </location>
</feature>
<dbReference type="AlphaFoldDB" id="G3JNM0"/>
<evidence type="ECO:0000256" key="1">
    <source>
        <dbReference type="ARBA" id="ARBA00001984"/>
    </source>
</evidence>
<feature type="compositionally biased region" description="Basic residues" evidence="15">
    <location>
        <begin position="603"/>
        <end position="616"/>
    </location>
</feature>
<dbReference type="EMBL" id="JH126404">
    <property type="protein sequence ID" value="EGX89860.1"/>
    <property type="molecule type" value="Genomic_DNA"/>
</dbReference>
<dbReference type="PANTHER" id="PTHR12977">
    <property type="entry name" value="SUPPRESSOR OF VARIEGATION 4-20-RELATED"/>
    <property type="match status" value="1"/>
</dbReference>